<keyword evidence="3" id="KW-1185">Reference proteome</keyword>
<keyword evidence="1" id="KW-0472">Membrane</keyword>
<accession>A0ABW0YNM7</accession>
<evidence type="ECO:0000256" key="1">
    <source>
        <dbReference type="SAM" id="Phobius"/>
    </source>
</evidence>
<dbReference type="EMBL" id="JBHSOZ010000005">
    <property type="protein sequence ID" value="MFC5713361.1"/>
    <property type="molecule type" value="Genomic_DNA"/>
</dbReference>
<keyword evidence="1" id="KW-1133">Transmembrane helix</keyword>
<organism evidence="2 3">
    <name type="scientific">Thalassorhabdus alkalitolerans</name>
    <dbReference type="NCBI Taxonomy" id="2282697"/>
    <lineage>
        <taxon>Bacteria</taxon>
        <taxon>Bacillati</taxon>
        <taxon>Bacillota</taxon>
        <taxon>Bacilli</taxon>
        <taxon>Bacillales</taxon>
        <taxon>Bacillaceae</taxon>
        <taxon>Thalassorhabdus</taxon>
    </lineage>
</organism>
<gene>
    <name evidence="2" type="ORF">ACFPU1_11240</name>
</gene>
<keyword evidence="1" id="KW-0812">Transmembrane</keyword>
<dbReference type="RefSeq" id="WP_385941099.1">
    <property type="nucleotide sequence ID" value="NZ_JBHSOZ010000005.1"/>
</dbReference>
<dbReference type="Proteomes" id="UP001596142">
    <property type="component" value="Unassembled WGS sequence"/>
</dbReference>
<comment type="caution">
    <text evidence="2">The sequence shown here is derived from an EMBL/GenBank/DDBJ whole genome shotgun (WGS) entry which is preliminary data.</text>
</comment>
<evidence type="ECO:0000313" key="2">
    <source>
        <dbReference type="EMBL" id="MFC5713361.1"/>
    </source>
</evidence>
<name>A0ABW0YNM7_9BACI</name>
<evidence type="ECO:0000313" key="3">
    <source>
        <dbReference type="Proteomes" id="UP001596142"/>
    </source>
</evidence>
<reference evidence="3" key="1">
    <citation type="journal article" date="2019" name="Int. J. Syst. Evol. Microbiol.">
        <title>The Global Catalogue of Microorganisms (GCM) 10K type strain sequencing project: providing services to taxonomists for standard genome sequencing and annotation.</title>
        <authorList>
            <consortium name="The Broad Institute Genomics Platform"/>
            <consortium name="The Broad Institute Genome Sequencing Center for Infectious Disease"/>
            <person name="Wu L."/>
            <person name="Ma J."/>
        </authorList>
    </citation>
    <scope>NUCLEOTIDE SEQUENCE [LARGE SCALE GENOMIC DNA]</scope>
    <source>
        <strain evidence="3">CECT 7184</strain>
    </source>
</reference>
<feature type="transmembrane region" description="Helical" evidence="1">
    <location>
        <begin position="7"/>
        <end position="27"/>
    </location>
</feature>
<proteinExistence type="predicted"/>
<sequence>MLNGNKLVVILPVFLMIFLFVGGAVYVQQSEEVTNEALHEEVEWETLMTHNGENEGLTTLRAAWEWTAMPSEGLAGEDYIGVTFLDEDGQPMQAELADESHIHLTYGNEVVYEDEAVSVENGFVFSFPNETDEHQSFGDRGNIEVTVETEDNPQRAIVSYLHTWEAHDGLEKTDARFFEPVLSGMRDSDSSYWVIERYVDNEESANE</sequence>
<protein>
    <submittedName>
        <fullName evidence="2">Uncharacterized protein</fullName>
    </submittedName>
</protein>